<reference evidence="5" key="1">
    <citation type="submission" date="2018-05" db="EMBL/GenBank/DDBJ databases">
        <authorList>
            <person name="Lanie J.A."/>
            <person name="Ng W.-L."/>
            <person name="Kazmierczak K.M."/>
            <person name="Andrzejewski T.M."/>
            <person name="Davidsen T.M."/>
            <person name="Wayne K.J."/>
            <person name="Tettelin H."/>
            <person name="Glass J.I."/>
            <person name="Rusch D."/>
            <person name="Podicherti R."/>
            <person name="Tsui H.-C.T."/>
            <person name="Winkler M.E."/>
        </authorList>
    </citation>
    <scope>NUCLEOTIDE SEQUENCE</scope>
</reference>
<dbReference type="SUPFAM" id="SSF53335">
    <property type="entry name" value="S-adenosyl-L-methionine-dependent methyltransferases"/>
    <property type="match status" value="1"/>
</dbReference>
<dbReference type="AlphaFoldDB" id="A0A381N550"/>
<evidence type="ECO:0000256" key="2">
    <source>
        <dbReference type="ARBA" id="ARBA00022603"/>
    </source>
</evidence>
<comment type="subcellular location">
    <subcellularLocation>
        <location evidence="1">Mitochondrion</location>
    </subcellularLocation>
</comment>
<evidence type="ECO:0000256" key="3">
    <source>
        <dbReference type="ARBA" id="ARBA00022679"/>
    </source>
</evidence>
<evidence type="ECO:0000256" key="1">
    <source>
        <dbReference type="ARBA" id="ARBA00004173"/>
    </source>
</evidence>
<name>A0A381N550_9ZZZZ</name>
<protein>
    <submittedName>
        <fullName evidence="5">Uncharacterized protein</fullName>
    </submittedName>
</protein>
<accession>A0A381N550</accession>
<dbReference type="InterPro" id="IPR038375">
    <property type="entry name" value="NDUFAF7_sf"/>
</dbReference>
<dbReference type="GO" id="GO:0005739">
    <property type="term" value="C:mitochondrion"/>
    <property type="evidence" value="ECO:0007669"/>
    <property type="project" value="UniProtKB-SubCell"/>
</dbReference>
<dbReference type="GO" id="GO:0008168">
    <property type="term" value="F:methyltransferase activity"/>
    <property type="evidence" value="ECO:0007669"/>
    <property type="project" value="UniProtKB-KW"/>
</dbReference>
<dbReference type="InterPro" id="IPR029063">
    <property type="entry name" value="SAM-dependent_MTases_sf"/>
</dbReference>
<evidence type="ECO:0000256" key="4">
    <source>
        <dbReference type="ARBA" id="ARBA00023128"/>
    </source>
</evidence>
<dbReference type="EMBL" id="UINC01000086">
    <property type="protein sequence ID" value="SUZ48778.1"/>
    <property type="molecule type" value="Genomic_DNA"/>
</dbReference>
<keyword evidence="4" id="KW-0496">Mitochondrion</keyword>
<keyword evidence="2" id="KW-0489">Methyltransferase</keyword>
<dbReference type="InterPro" id="IPR003788">
    <property type="entry name" value="NDUFAF7"/>
</dbReference>
<organism evidence="5">
    <name type="scientific">marine metagenome</name>
    <dbReference type="NCBI Taxonomy" id="408172"/>
    <lineage>
        <taxon>unclassified sequences</taxon>
        <taxon>metagenomes</taxon>
        <taxon>ecological metagenomes</taxon>
    </lineage>
</organism>
<dbReference type="Pfam" id="PF02636">
    <property type="entry name" value="Methyltransf_28"/>
    <property type="match status" value="1"/>
</dbReference>
<proteinExistence type="predicted"/>
<dbReference type="GO" id="GO:0032259">
    <property type="term" value="P:methylation"/>
    <property type="evidence" value="ECO:0007669"/>
    <property type="project" value="UniProtKB-KW"/>
</dbReference>
<gene>
    <name evidence="5" type="ORF">METZ01_LOCUS1632</name>
</gene>
<dbReference type="Gene3D" id="3.40.50.12710">
    <property type="match status" value="1"/>
</dbReference>
<keyword evidence="3" id="KW-0808">Transferase</keyword>
<sequence length="461" mass="53349">MMRSPNLIALGDFKPSDQWQTHVNSIFYGIKGPEIHNHFQTYVSLDYRLAHALAEEFYKHTVGKKPVDRVWNIHEWGVGNGNLAGCFLSRLKEIDFNQQVYPFIHYILCDESEEILKGARANPRLQQHEGRFSTVKIHAEHLDCFRSKSVTKIISNEIWDDLATKVLLKKENQFYEEYLCPHLPSDFPSVNEEIFLQQFQNKDLLELAQRPSFLEAIHWERDFQRVELSDWPFSNTLQKHSQNLKDEIPMPINTGAFAALKKARELLAPDNLGYTGFDYGMLDLKDLNQEGRPYFNLYGGQYTFMVNFPLLEEVGREIGFSEVNREYQNDFVKRSLDAEVSGVVDLVQNHPQVANMLGWDRDILMLRTLQALNAVYHSPYPGKLEYPPMPGTPKKQRKQILQLAKNLSARGVPDTVAYVTKEEVFAALKPLRKLGYREKDIESAFHSTPLPVSFIHIQFKD</sequence>
<evidence type="ECO:0000313" key="5">
    <source>
        <dbReference type="EMBL" id="SUZ48778.1"/>
    </source>
</evidence>